<gene>
    <name evidence="5" type="ORF">QBC36DRAFT_340598</name>
</gene>
<reference evidence="5" key="2">
    <citation type="submission" date="2023-05" db="EMBL/GenBank/DDBJ databases">
        <authorList>
            <consortium name="Lawrence Berkeley National Laboratory"/>
            <person name="Steindorff A."/>
            <person name="Hensen N."/>
            <person name="Bonometti L."/>
            <person name="Westerberg I."/>
            <person name="Brannstrom I.O."/>
            <person name="Guillou S."/>
            <person name="Cros-Aarteil S."/>
            <person name="Calhoun S."/>
            <person name="Haridas S."/>
            <person name="Kuo A."/>
            <person name="Mondo S."/>
            <person name="Pangilinan J."/>
            <person name="Riley R."/>
            <person name="Labutti K."/>
            <person name="Andreopoulos B."/>
            <person name="Lipzen A."/>
            <person name="Chen C."/>
            <person name="Yanf M."/>
            <person name="Daum C."/>
            <person name="Ng V."/>
            <person name="Clum A."/>
            <person name="Ohm R."/>
            <person name="Martin F."/>
            <person name="Silar P."/>
            <person name="Natvig D."/>
            <person name="Lalanne C."/>
            <person name="Gautier V."/>
            <person name="Ament-Velasquez S.L."/>
            <person name="Kruys A."/>
            <person name="Hutchinson M.I."/>
            <person name="Powell A.J."/>
            <person name="Barry K."/>
            <person name="Miller A.N."/>
            <person name="Grigoriev I.V."/>
            <person name="Debuchy R."/>
            <person name="Gladieux P."/>
            <person name="Thoren M.H."/>
            <person name="Johannesson H."/>
        </authorList>
    </citation>
    <scope>NUCLEOTIDE SEQUENCE</scope>
    <source>
        <strain evidence="5">CBS 892.96</strain>
    </source>
</reference>
<evidence type="ECO:0000256" key="2">
    <source>
        <dbReference type="ARBA" id="ARBA00022723"/>
    </source>
</evidence>
<evidence type="ECO:0000256" key="3">
    <source>
        <dbReference type="ARBA" id="ARBA00023004"/>
    </source>
</evidence>
<keyword evidence="6" id="KW-1185">Reference proteome</keyword>
<dbReference type="GO" id="GO:0016702">
    <property type="term" value="F:oxidoreductase activity, acting on single donors with incorporation of molecular oxygen, incorporation of two atoms of oxygen"/>
    <property type="evidence" value="ECO:0007669"/>
    <property type="project" value="InterPro"/>
</dbReference>
<dbReference type="Pfam" id="PF03055">
    <property type="entry name" value="RPE65"/>
    <property type="match status" value="1"/>
</dbReference>
<comment type="cofactor">
    <cofactor evidence="4">
        <name>Fe(2+)</name>
        <dbReference type="ChEBI" id="CHEBI:29033"/>
    </cofactor>
    <text evidence="4">Binds 1 Fe(2+) ion per subunit.</text>
</comment>
<dbReference type="Proteomes" id="UP001302321">
    <property type="component" value="Unassembled WGS sequence"/>
</dbReference>
<accession>A0AAN6VWJ3</accession>
<evidence type="ECO:0000256" key="4">
    <source>
        <dbReference type="PIRSR" id="PIRSR604294-1"/>
    </source>
</evidence>
<proteinExistence type="inferred from homology"/>
<dbReference type="EMBL" id="MU866640">
    <property type="protein sequence ID" value="KAK4171109.1"/>
    <property type="molecule type" value="Genomic_DNA"/>
</dbReference>
<reference evidence="5" key="1">
    <citation type="journal article" date="2023" name="Mol. Phylogenet. Evol.">
        <title>Genome-scale phylogeny and comparative genomics of the fungal order Sordariales.</title>
        <authorList>
            <person name="Hensen N."/>
            <person name="Bonometti L."/>
            <person name="Westerberg I."/>
            <person name="Brannstrom I.O."/>
            <person name="Guillou S."/>
            <person name="Cros-Aarteil S."/>
            <person name="Calhoun S."/>
            <person name="Haridas S."/>
            <person name="Kuo A."/>
            <person name="Mondo S."/>
            <person name="Pangilinan J."/>
            <person name="Riley R."/>
            <person name="LaButti K."/>
            <person name="Andreopoulos B."/>
            <person name="Lipzen A."/>
            <person name="Chen C."/>
            <person name="Yan M."/>
            <person name="Daum C."/>
            <person name="Ng V."/>
            <person name="Clum A."/>
            <person name="Steindorff A."/>
            <person name="Ohm R.A."/>
            <person name="Martin F."/>
            <person name="Silar P."/>
            <person name="Natvig D.O."/>
            <person name="Lalanne C."/>
            <person name="Gautier V."/>
            <person name="Ament-Velasquez S.L."/>
            <person name="Kruys A."/>
            <person name="Hutchinson M.I."/>
            <person name="Powell A.J."/>
            <person name="Barry K."/>
            <person name="Miller A.N."/>
            <person name="Grigoriev I.V."/>
            <person name="Debuchy R."/>
            <person name="Gladieux P."/>
            <person name="Hiltunen Thoren M."/>
            <person name="Johannesson H."/>
        </authorList>
    </citation>
    <scope>NUCLEOTIDE SEQUENCE</scope>
    <source>
        <strain evidence="5">CBS 892.96</strain>
    </source>
</reference>
<keyword evidence="2 4" id="KW-0479">Metal-binding</keyword>
<feature type="binding site" evidence="4">
    <location>
        <position position="84"/>
    </location>
    <ligand>
        <name>Fe cation</name>
        <dbReference type="ChEBI" id="CHEBI:24875"/>
        <note>catalytic</note>
    </ligand>
</feature>
<sequence length="116" mass="12726">MHAYALLDKLSGKVSLFDPGQGCTVEEPIFVPMSKNAPEGGDWVLGMIQRMDMNRSDLVVLDTKDFAKPVAVVQLPFRTDGQIHGNWVNALPDDQSLTRVSEPVKKLMGRGALEMG</sequence>
<dbReference type="InterPro" id="IPR004294">
    <property type="entry name" value="Carotenoid_Oase"/>
</dbReference>
<dbReference type="AlphaFoldDB" id="A0AAN6VWJ3"/>
<evidence type="ECO:0000313" key="6">
    <source>
        <dbReference type="Proteomes" id="UP001302321"/>
    </source>
</evidence>
<name>A0AAN6VWJ3_9PEZI</name>
<evidence type="ECO:0000313" key="5">
    <source>
        <dbReference type="EMBL" id="KAK4171109.1"/>
    </source>
</evidence>
<keyword evidence="3 4" id="KW-0408">Iron</keyword>
<comment type="caution">
    <text evidence="5">The sequence shown here is derived from an EMBL/GenBank/DDBJ whole genome shotgun (WGS) entry which is preliminary data.</text>
</comment>
<protein>
    <submittedName>
        <fullName evidence="5">Retinal pigment epithelial membrane protein-domain-containing protein</fullName>
    </submittedName>
</protein>
<dbReference type="GO" id="GO:0046872">
    <property type="term" value="F:metal ion binding"/>
    <property type="evidence" value="ECO:0007669"/>
    <property type="project" value="UniProtKB-KW"/>
</dbReference>
<evidence type="ECO:0000256" key="1">
    <source>
        <dbReference type="ARBA" id="ARBA00006787"/>
    </source>
</evidence>
<comment type="similarity">
    <text evidence="1">Belongs to the carotenoid oxygenase family.</text>
</comment>
<organism evidence="5 6">
    <name type="scientific">Triangularia setosa</name>
    <dbReference type="NCBI Taxonomy" id="2587417"/>
    <lineage>
        <taxon>Eukaryota</taxon>
        <taxon>Fungi</taxon>
        <taxon>Dikarya</taxon>
        <taxon>Ascomycota</taxon>
        <taxon>Pezizomycotina</taxon>
        <taxon>Sordariomycetes</taxon>
        <taxon>Sordariomycetidae</taxon>
        <taxon>Sordariales</taxon>
        <taxon>Podosporaceae</taxon>
        <taxon>Triangularia</taxon>
    </lineage>
</organism>